<feature type="compositionally biased region" description="Low complexity" evidence="11">
    <location>
        <begin position="31"/>
        <end position="45"/>
    </location>
</feature>
<dbReference type="OrthoDB" id="9909019at2759"/>
<feature type="compositionally biased region" description="Low complexity" evidence="11">
    <location>
        <begin position="96"/>
        <end position="109"/>
    </location>
</feature>
<accession>A0A0D7B521</accession>
<feature type="transmembrane region" description="Helical" evidence="10">
    <location>
        <begin position="189"/>
        <end position="213"/>
    </location>
</feature>
<dbReference type="GO" id="GO:0006612">
    <property type="term" value="P:protein targeting to membrane"/>
    <property type="evidence" value="ECO:0007669"/>
    <property type="project" value="TreeGrafter"/>
</dbReference>
<evidence type="ECO:0000259" key="12">
    <source>
        <dbReference type="Pfam" id="PF01529"/>
    </source>
</evidence>
<feature type="region of interest" description="Disordered" evidence="11">
    <location>
        <begin position="1"/>
        <end position="121"/>
    </location>
</feature>
<protein>
    <recommendedName>
        <fullName evidence="10">Palmitoyltransferase</fullName>
        <ecNumber evidence="10">2.3.1.225</ecNumber>
    </recommendedName>
</protein>
<dbReference type="PANTHER" id="PTHR22883:SF488">
    <property type="entry name" value="PALMITOYLTRANSFERASE"/>
    <property type="match status" value="1"/>
</dbReference>
<evidence type="ECO:0000313" key="13">
    <source>
        <dbReference type="EMBL" id="KIY65295.1"/>
    </source>
</evidence>
<keyword evidence="7" id="KW-0449">Lipoprotein</keyword>
<dbReference type="AlphaFoldDB" id="A0A0D7B521"/>
<organism evidence="13 14">
    <name type="scientific">Cylindrobasidium torrendii FP15055 ss-10</name>
    <dbReference type="NCBI Taxonomy" id="1314674"/>
    <lineage>
        <taxon>Eukaryota</taxon>
        <taxon>Fungi</taxon>
        <taxon>Dikarya</taxon>
        <taxon>Basidiomycota</taxon>
        <taxon>Agaricomycotina</taxon>
        <taxon>Agaricomycetes</taxon>
        <taxon>Agaricomycetidae</taxon>
        <taxon>Agaricales</taxon>
        <taxon>Marasmiineae</taxon>
        <taxon>Physalacriaceae</taxon>
        <taxon>Cylindrobasidium</taxon>
    </lineage>
</organism>
<feature type="compositionally biased region" description="Polar residues" evidence="11">
    <location>
        <begin position="1"/>
        <end position="12"/>
    </location>
</feature>
<evidence type="ECO:0000256" key="11">
    <source>
        <dbReference type="SAM" id="MobiDB-lite"/>
    </source>
</evidence>
<dbReference type="Pfam" id="PF01529">
    <property type="entry name" value="DHHC"/>
    <property type="match status" value="1"/>
</dbReference>
<evidence type="ECO:0000256" key="10">
    <source>
        <dbReference type="RuleBase" id="RU079119"/>
    </source>
</evidence>
<keyword evidence="4 10" id="KW-1133">Transmembrane helix</keyword>
<feature type="transmembrane region" description="Helical" evidence="10">
    <location>
        <begin position="158"/>
        <end position="183"/>
    </location>
</feature>
<evidence type="ECO:0000313" key="14">
    <source>
        <dbReference type="Proteomes" id="UP000054007"/>
    </source>
</evidence>
<dbReference type="EMBL" id="KN880596">
    <property type="protein sequence ID" value="KIY65295.1"/>
    <property type="molecule type" value="Genomic_DNA"/>
</dbReference>
<feature type="compositionally biased region" description="Polar residues" evidence="11">
    <location>
        <begin position="19"/>
        <end position="30"/>
    </location>
</feature>
<dbReference type="InterPro" id="IPR001594">
    <property type="entry name" value="Palmitoyltrfase_DHHC"/>
</dbReference>
<evidence type="ECO:0000256" key="2">
    <source>
        <dbReference type="ARBA" id="ARBA00022679"/>
    </source>
</evidence>
<evidence type="ECO:0000256" key="7">
    <source>
        <dbReference type="ARBA" id="ARBA00023288"/>
    </source>
</evidence>
<evidence type="ECO:0000256" key="9">
    <source>
        <dbReference type="ARBA" id="ARBA00048048"/>
    </source>
</evidence>
<evidence type="ECO:0000256" key="6">
    <source>
        <dbReference type="ARBA" id="ARBA00023139"/>
    </source>
</evidence>
<dbReference type="STRING" id="1314674.A0A0D7B521"/>
<dbReference type="Proteomes" id="UP000054007">
    <property type="component" value="Unassembled WGS sequence"/>
</dbReference>
<dbReference type="PROSITE" id="PS50216">
    <property type="entry name" value="DHHC"/>
    <property type="match status" value="1"/>
</dbReference>
<dbReference type="GO" id="GO:0005783">
    <property type="term" value="C:endoplasmic reticulum"/>
    <property type="evidence" value="ECO:0007669"/>
    <property type="project" value="TreeGrafter"/>
</dbReference>
<dbReference type="EC" id="2.3.1.225" evidence="10"/>
<evidence type="ECO:0000256" key="5">
    <source>
        <dbReference type="ARBA" id="ARBA00023136"/>
    </source>
</evidence>
<feature type="transmembrane region" description="Helical" evidence="10">
    <location>
        <begin position="342"/>
        <end position="360"/>
    </location>
</feature>
<comment type="subcellular location">
    <subcellularLocation>
        <location evidence="1">Membrane</location>
        <topology evidence="1">Multi-pass membrane protein</topology>
    </subcellularLocation>
</comment>
<evidence type="ECO:0000256" key="4">
    <source>
        <dbReference type="ARBA" id="ARBA00022989"/>
    </source>
</evidence>
<feature type="domain" description="Palmitoyltransferase DHHC" evidence="12">
    <location>
        <begin position="254"/>
        <end position="377"/>
    </location>
</feature>
<evidence type="ECO:0000256" key="1">
    <source>
        <dbReference type="ARBA" id="ARBA00004141"/>
    </source>
</evidence>
<keyword evidence="6" id="KW-0564">Palmitate</keyword>
<dbReference type="GO" id="GO:0016020">
    <property type="term" value="C:membrane"/>
    <property type="evidence" value="ECO:0007669"/>
    <property type="project" value="UniProtKB-SubCell"/>
</dbReference>
<sequence length="438" mass="48142">MSASPHSFSTFGTPPASPQPQRNSRGSLNQLPLPTTMTTSSPSRRLQVHAPGISPAASFFRPAKPRPPSMVSSEHPLSIIKQMSRNSLDDEQATYPTRKTPSRISSRSPSPTPSFDFHHEKDMSHVTRTPLTKRYTIHPSNNRFFLDGRILVGGDKPWAFIGALTVVIGLAGLYCGTTAVWWWHHRGAGGKALVVITGYLACITISSMLVTAFTDPGILPRDLDPDPPFHEIEGGEPAPMPRILKVRSDVVRVKYCQTCLTYRPPRSTHCKLCDNCVDDCDHHCQWVNNCIGRRNYTSFFTLLFAAIISLILIIVQSALVFALSDGSFHTTLKSTDGASSGVVFILAVAVIWPVGALFGYHCRLLLLNITTVEQIRNQAHKSITSESAGPNPFSHGSWRRNVVAILCRPRGYSWLDPTGPVTDDLRAVNPGVVEEDIV</sequence>
<evidence type="ECO:0000256" key="8">
    <source>
        <dbReference type="ARBA" id="ARBA00023315"/>
    </source>
</evidence>
<keyword evidence="14" id="KW-1185">Reference proteome</keyword>
<dbReference type="PANTHER" id="PTHR22883">
    <property type="entry name" value="ZINC FINGER DHHC DOMAIN CONTAINING PROTEIN"/>
    <property type="match status" value="1"/>
</dbReference>
<comment type="similarity">
    <text evidence="10">Belongs to the DHHC palmitoyltransferase family.</text>
</comment>
<dbReference type="InterPro" id="IPR039859">
    <property type="entry name" value="PFA4/ZDH16/20/ERF2-like"/>
</dbReference>
<dbReference type="GO" id="GO:0005794">
    <property type="term" value="C:Golgi apparatus"/>
    <property type="evidence" value="ECO:0007669"/>
    <property type="project" value="TreeGrafter"/>
</dbReference>
<gene>
    <name evidence="13" type="ORF">CYLTODRAFT_379684</name>
</gene>
<dbReference type="GO" id="GO:0019706">
    <property type="term" value="F:protein-cysteine S-palmitoyltransferase activity"/>
    <property type="evidence" value="ECO:0007669"/>
    <property type="project" value="UniProtKB-EC"/>
</dbReference>
<comment type="catalytic activity">
    <reaction evidence="9 10">
        <text>L-cysteinyl-[protein] + hexadecanoyl-CoA = S-hexadecanoyl-L-cysteinyl-[protein] + CoA</text>
        <dbReference type="Rhea" id="RHEA:36683"/>
        <dbReference type="Rhea" id="RHEA-COMP:10131"/>
        <dbReference type="Rhea" id="RHEA-COMP:11032"/>
        <dbReference type="ChEBI" id="CHEBI:29950"/>
        <dbReference type="ChEBI" id="CHEBI:57287"/>
        <dbReference type="ChEBI" id="CHEBI:57379"/>
        <dbReference type="ChEBI" id="CHEBI:74151"/>
        <dbReference type="EC" id="2.3.1.225"/>
    </reaction>
</comment>
<comment type="domain">
    <text evidence="10">The DHHC domain is required for palmitoyltransferase activity.</text>
</comment>
<keyword evidence="5 10" id="KW-0472">Membrane</keyword>
<reference evidence="13 14" key="1">
    <citation type="journal article" date="2015" name="Fungal Genet. Biol.">
        <title>Evolution of novel wood decay mechanisms in Agaricales revealed by the genome sequences of Fistulina hepatica and Cylindrobasidium torrendii.</title>
        <authorList>
            <person name="Floudas D."/>
            <person name="Held B.W."/>
            <person name="Riley R."/>
            <person name="Nagy L.G."/>
            <person name="Koehler G."/>
            <person name="Ransdell A.S."/>
            <person name="Younus H."/>
            <person name="Chow J."/>
            <person name="Chiniquy J."/>
            <person name="Lipzen A."/>
            <person name="Tritt A."/>
            <person name="Sun H."/>
            <person name="Haridas S."/>
            <person name="LaButti K."/>
            <person name="Ohm R.A."/>
            <person name="Kues U."/>
            <person name="Blanchette R.A."/>
            <person name="Grigoriev I.V."/>
            <person name="Minto R.E."/>
            <person name="Hibbett D.S."/>
        </authorList>
    </citation>
    <scope>NUCLEOTIDE SEQUENCE [LARGE SCALE GENOMIC DNA]</scope>
    <source>
        <strain evidence="13 14">FP15055 ss-10</strain>
    </source>
</reference>
<evidence type="ECO:0000256" key="3">
    <source>
        <dbReference type="ARBA" id="ARBA00022692"/>
    </source>
</evidence>
<proteinExistence type="inferred from homology"/>
<keyword evidence="8 10" id="KW-0012">Acyltransferase</keyword>
<name>A0A0D7B521_9AGAR</name>
<keyword evidence="2 10" id="KW-0808">Transferase</keyword>
<feature type="transmembrane region" description="Helical" evidence="10">
    <location>
        <begin position="299"/>
        <end position="322"/>
    </location>
</feature>
<keyword evidence="3 10" id="KW-0812">Transmembrane</keyword>